<comment type="PTM">
    <text evidence="7">Carboxylation is probably crucial for Mg(2+) binding and, consequently, for the gamma-phosphate positioning of ATP.</text>
</comment>
<feature type="domain" description="Mur ligase central" evidence="12">
    <location>
        <begin position="128"/>
        <end position="336"/>
    </location>
</feature>
<protein>
    <recommendedName>
        <fullName evidence="7">UDP-N-acetylmuramyl-tripeptide synthetase</fullName>
        <ecNumber evidence="7">6.3.2.-</ecNumber>
    </recommendedName>
    <alternativeName>
        <fullName evidence="7">UDP-MurNAc-tripeptide synthetase</fullName>
    </alternativeName>
</protein>
<dbReference type="NCBIfam" id="NF001126">
    <property type="entry name" value="PRK00139.1-4"/>
    <property type="match status" value="1"/>
</dbReference>
<dbReference type="Pfam" id="PF08245">
    <property type="entry name" value="Mur_ligase_M"/>
    <property type="match status" value="1"/>
</dbReference>
<keyword evidence="7" id="KW-0067">ATP-binding</keyword>
<reference evidence="13 14" key="1">
    <citation type="submission" date="2021-05" db="EMBL/GenBank/DDBJ databases">
        <title>Description of Cellulomonas sp. DKR-3 sp. nov.</title>
        <authorList>
            <person name="Dahal R.H."/>
            <person name="Chaudhary D.K."/>
        </authorList>
    </citation>
    <scope>NUCLEOTIDE SEQUENCE [LARGE SCALE GENOMIC DNA]</scope>
    <source>
        <strain evidence="13 14">DKR-3</strain>
    </source>
</reference>
<dbReference type="Pfam" id="PF02875">
    <property type="entry name" value="Mur_ligase_C"/>
    <property type="match status" value="1"/>
</dbReference>
<keyword evidence="2 7" id="KW-0132">Cell division</keyword>
<keyword evidence="14" id="KW-1185">Reference proteome</keyword>
<dbReference type="Proteomes" id="UP000722125">
    <property type="component" value="Unassembled WGS sequence"/>
</dbReference>
<evidence type="ECO:0000256" key="6">
    <source>
        <dbReference type="ARBA" id="ARBA00023316"/>
    </source>
</evidence>
<evidence type="ECO:0000313" key="13">
    <source>
        <dbReference type="EMBL" id="MBT0995829.1"/>
    </source>
</evidence>
<feature type="region of interest" description="Disordered" evidence="9">
    <location>
        <begin position="519"/>
        <end position="555"/>
    </location>
</feature>
<dbReference type="InterPro" id="IPR013221">
    <property type="entry name" value="Mur_ligase_cen"/>
</dbReference>
<dbReference type="InterPro" id="IPR000713">
    <property type="entry name" value="Mur_ligase_N"/>
</dbReference>
<proteinExistence type="inferred from homology"/>
<dbReference type="SUPFAM" id="SSF63418">
    <property type="entry name" value="MurE/MurF N-terminal domain"/>
    <property type="match status" value="1"/>
</dbReference>
<sequence length="555" mass="57321">MTSTARMRPARPADCRLSDLVDVFSLVSVGVDPASTVVQGVSVASDDVLPGELFVAVPGARTHGAAHARAAVEAGAVAVVTDAAGRDVLGDLAGRVPVLLTDEPRAVAGLLAAHVLDHPARRLRTVGVTGTNGKTTTTYFVDAALRAAHATTAVLGTVELRIGADAIESPRTTVEAPVLQNVLALALERGATAVAMEVSSHALALHRVAGTVFDVVGFTNLQRDHLDFHGDMEGYFRDKARLFAPGQARRGVVVVDDEWGRRLAAQAQIPVESVATHVDDPAAADADWAVVTADVGLDGVGSSFTLRGPDGREHVASSPLPGLVNVSNAALAIVLAHAAGVALDVAIAAVGTAHAIPGRMERVIERAPGRPLGIVDYAHTPDALVLALGAVRPITPGRLVIVLGSDGDRDRGKRPIMGQIAARLADVVVVTDENPRSEEPSSIRAAILDGVREVRPGLTDVHEVEPRAQAVRHGVALAGEGDTVIVTGKGHEPTQEIAGVFHRYNDRDVLLAAQAEGLADAAPADAAPDRLPGRLPDPTPDGAGRASRPGDGGDE</sequence>
<evidence type="ECO:0000259" key="11">
    <source>
        <dbReference type="Pfam" id="PF02875"/>
    </source>
</evidence>
<dbReference type="HAMAP" id="MF_00208">
    <property type="entry name" value="MurE"/>
    <property type="match status" value="1"/>
</dbReference>
<feature type="domain" description="Mur ligase C-terminal" evidence="11">
    <location>
        <begin position="358"/>
        <end position="490"/>
    </location>
</feature>
<accession>A0ABS5U368</accession>
<keyword evidence="7" id="KW-0963">Cytoplasm</keyword>
<comment type="function">
    <text evidence="7">Catalyzes the addition of an amino acid to the nucleotide precursor UDP-N-acetylmuramoyl-L-alanyl-D-glutamate (UMAG) in the biosynthesis of bacterial cell-wall peptidoglycan.</text>
</comment>
<dbReference type="GO" id="GO:0008765">
    <property type="term" value="F:UDP-N-acetylmuramoylalanyl-D-glutamate-2,6-diaminopimelate ligase activity"/>
    <property type="evidence" value="ECO:0007669"/>
    <property type="project" value="UniProtKB-EC"/>
</dbReference>
<evidence type="ECO:0000259" key="10">
    <source>
        <dbReference type="Pfam" id="PF01225"/>
    </source>
</evidence>
<evidence type="ECO:0000259" key="12">
    <source>
        <dbReference type="Pfam" id="PF08245"/>
    </source>
</evidence>
<evidence type="ECO:0000256" key="5">
    <source>
        <dbReference type="ARBA" id="ARBA00023306"/>
    </source>
</evidence>
<keyword evidence="6 7" id="KW-0961">Cell wall biogenesis/degradation</keyword>
<dbReference type="RefSeq" id="WP_214353010.1">
    <property type="nucleotide sequence ID" value="NZ_JAHBOH010000002.1"/>
</dbReference>
<feature type="domain" description="Mur ligase N-terminal catalytic" evidence="10">
    <location>
        <begin position="38"/>
        <end position="85"/>
    </location>
</feature>
<feature type="binding site" evidence="7">
    <location>
        <position position="45"/>
    </location>
    <ligand>
        <name>UDP-N-acetyl-alpha-D-muramoyl-L-alanyl-D-glutamate</name>
        <dbReference type="ChEBI" id="CHEBI:83900"/>
    </ligand>
</feature>
<evidence type="ECO:0000313" key="14">
    <source>
        <dbReference type="Proteomes" id="UP000722125"/>
    </source>
</evidence>
<dbReference type="Gene3D" id="3.40.1190.10">
    <property type="entry name" value="Mur-like, catalytic domain"/>
    <property type="match status" value="1"/>
</dbReference>
<keyword evidence="7" id="KW-0460">Magnesium</keyword>
<comment type="caution">
    <text evidence="13">The sequence shown here is derived from an EMBL/GenBank/DDBJ whole genome shotgun (WGS) entry which is preliminary data.</text>
</comment>
<keyword evidence="4 7" id="KW-0573">Peptidoglycan synthesis</keyword>
<dbReference type="InterPro" id="IPR036615">
    <property type="entry name" value="Mur_ligase_C_dom_sf"/>
</dbReference>
<dbReference type="InterPro" id="IPR005761">
    <property type="entry name" value="UDP-N-AcMur-Glu-dNH2Pim_ligase"/>
</dbReference>
<dbReference type="NCBIfam" id="NF001124">
    <property type="entry name" value="PRK00139.1-2"/>
    <property type="match status" value="1"/>
</dbReference>
<dbReference type="Gene3D" id="3.40.1390.10">
    <property type="entry name" value="MurE/MurF, N-terminal domain"/>
    <property type="match status" value="1"/>
</dbReference>
<dbReference type="SUPFAM" id="SSF53244">
    <property type="entry name" value="MurD-like peptide ligases, peptide-binding domain"/>
    <property type="match status" value="1"/>
</dbReference>
<evidence type="ECO:0000256" key="7">
    <source>
        <dbReference type="HAMAP-Rule" id="MF_00208"/>
    </source>
</evidence>
<comment type="cofactor">
    <cofactor evidence="7">
        <name>Mg(2+)</name>
        <dbReference type="ChEBI" id="CHEBI:18420"/>
    </cofactor>
</comment>
<dbReference type="InterPro" id="IPR036565">
    <property type="entry name" value="Mur-like_cat_sf"/>
</dbReference>
<dbReference type="SUPFAM" id="SSF53623">
    <property type="entry name" value="MurD-like peptide ligases, catalytic domain"/>
    <property type="match status" value="1"/>
</dbReference>
<dbReference type="Gene3D" id="3.90.190.20">
    <property type="entry name" value="Mur ligase, C-terminal domain"/>
    <property type="match status" value="1"/>
</dbReference>
<evidence type="ECO:0000256" key="2">
    <source>
        <dbReference type="ARBA" id="ARBA00022618"/>
    </source>
</evidence>
<comment type="subcellular location">
    <subcellularLocation>
        <location evidence="7 8">Cytoplasm</location>
    </subcellularLocation>
</comment>
<dbReference type="Pfam" id="PF01225">
    <property type="entry name" value="Mur_ligase"/>
    <property type="match status" value="1"/>
</dbReference>
<comment type="similarity">
    <text evidence="1 7">Belongs to the MurCDEF family. MurE subfamily.</text>
</comment>
<gene>
    <name evidence="7" type="primary">murE</name>
    <name evidence="13" type="ORF">KIN34_16235</name>
</gene>
<keyword evidence="5 7" id="KW-0131">Cell cycle</keyword>
<feature type="binding site" evidence="7">
    <location>
        <begin position="130"/>
        <end position="136"/>
    </location>
    <ligand>
        <name>ATP</name>
        <dbReference type="ChEBI" id="CHEBI:30616"/>
    </ligand>
</feature>
<dbReference type="NCBIfam" id="TIGR01085">
    <property type="entry name" value="murE"/>
    <property type="match status" value="1"/>
</dbReference>
<evidence type="ECO:0000256" key="8">
    <source>
        <dbReference type="RuleBase" id="RU004135"/>
    </source>
</evidence>
<feature type="binding site" evidence="7">
    <location>
        <position position="199"/>
    </location>
    <ligand>
        <name>UDP-N-acetyl-alpha-D-muramoyl-L-alanyl-D-glutamate</name>
        <dbReference type="ChEBI" id="CHEBI:83900"/>
    </ligand>
</feature>
<dbReference type="PANTHER" id="PTHR23135:SF4">
    <property type="entry name" value="UDP-N-ACETYLMURAMOYL-L-ALANYL-D-GLUTAMATE--2,6-DIAMINOPIMELATE LIGASE MURE HOMOLOG, CHLOROPLASTIC"/>
    <property type="match status" value="1"/>
</dbReference>
<dbReference type="InterPro" id="IPR004101">
    <property type="entry name" value="Mur_ligase_C"/>
</dbReference>
<keyword evidence="3 7" id="KW-0133">Cell shape</keyword>
<keyword evidence="7" id="KW-0547">Nucleotide-binding</keyword>
<feature type="binding site" evidence="7">
    <location>
        <position position="207"/>
    </location>
    <ligand>
        <name>UDP-N-acetyl-alpha-D-muramoyl-L-alanyl-D-glutamate</name>
        <dbReference type="ChEBI" id="CHEBI:83900"/>
    </ligand>
</feature>
<evidence type="ECO:0000256" key="4">
    <source>
        <dbReference type="ARBA" id="ARBA00022984"/>
    </source>
</evidence>
<comment type="pathway">
    <text evidence="7 8">Cell wall biogenesis; peptidoglycan biosynthesis.</text>
</comment>
<evidence type="ECO:0000256" key="9">
    <source>
        <dbReference type="SAM" id="MobiDB-lite"/>
    </source>
</evidence>
<evidence type="ECO:0000256" key="1">
    <source>
        <dbReference type="ARBA" id="ARBA00005898"/>
    </source>
</evidence>
<name>A0ABS5U368_9CELL</name>
<dbReference type="PANTHER" id="PTHR23135">
    <property type="entry name" value="MUR LIGASE FAMILY MEMBER"/>
    <property type="match status" value="1"/>
</dbReference>
<comment type="caution">
    <text evidence="7">Lacks conserved residue(s) required for the propagation of feature annotation.</text>
</comment>
<feature type="binding site" evidence="7">
    <location>
        <begin position="172"/>
        <end position="173"/>
    </location>
    <ligand>
        <name>UDP-N-acetyl-alpha-D-muramoyl-L-alanyl-D-glutamate</name>
        <dbReference type="ChEBI" id="CHEBI:83900"/>
    </ligand>
</feature>
<feature type="modified residue" description="N6-carboxylysine" evidence="7">
    <location>
        <position position="239"/>
    </location>
</feature>
<keyword evidence="7 13" id="KW-0436">Ligase</keyword>
<organism evidence="13 14">
    <name type="scientific">Cellulomonas fulva</name>
    <dbReference type="NCBI Taxonomy" id="2835530"/>
    <lineage>
        <taxon>Bacteria</taxon>
        <taxon>Bacillati</taxon>
        <taxon>Actinomycetota</taxon>
        <taxon>Actinomycetes</taxon>
        <taxon>Micrococcales</taxon>
        <taxon>Cellulomonadaceae</taxon>
        <taxon>Cellulomonas</taxon>
    </lineage>
</organism>
<evidence type="ECO:0000256" key="3">
    <source>
        <dbReference type="ARBA" id="ARBA00022960"/>
    </source>
</evidence>
<dbReference type="InterPro" id="IPR035911">
    <property type="entry name" value="MurE/MurF_N"/>
</dbReference>
<dbReference type="EMBL" id="JAHBOH010000002">
    <property type="protein sequence ID" value="MBT0995829.1"/>
    <property type="molecule type" value="Genomic_DNA"/>
</dbReference>
<dbReference type="EC" id="6.3.2.-" evidence="7"/>